<organism evidence="2 3">
    <name type="scientific">Ecytonucleospora hepatopenaei</name>
    <dbReference type="NCBI Taxonomy" id="646526"/>
    <lineage>
        <taxon>Eukaryota</taxon>
        <taxon>Fungi</taxon>
        <taxon>Fungi incertae sedis</taxon>
        <taxon>Microsporidia</taxon>
        <taxon>Enterocytozoonidae</taxon>
        <taxon>Ecytonucleospora</taxon>
    </lineage>
</organism>
<dbReference type="AlphaFoldDB" id="A0A1W0E551"/>
<evidence type="ECO:0000313" key="3">
    <source>
        <dbReference type="Proteomes" id="UP000192758"/>
    </source>
</evidence>
<keyword evidence="1" id="KW-0732">Signal</keyword>
<name>A0A1W0E551_9MICR</name>
<proteinExistence type="predicted"/>
<keyword evidence="3" id="KW-1185">Reference proteome</keyword>
<dbReference type="Proteomes" id="UP000192758">
    <property type="component" value="Unassembled WGS sequence"/>
</dbReference>
<evidence type="ECO:0008006" key="4">
    <source>
        <dbReference type="Google" id="ProtNLM"/>
    </source>
</evidence>
<dbReference type="VEuPathDB" id="MicrosporidiaDB:EHP00_2129"/>
<evidence type="ECO:0000256" key="1">
    <source>
        <dbReference type="SAM" id="SignalP"/>
    </source>
</evidence>
<feature type="chain" id="PRO_5010736221" description="Secreted protein" evidence="1">
    <location>
        <begin position="27"/>
        <end position="81"/>
    </location>
</feature>
<sequence length="81" mass="9213">MLSKSSFTLQNLLLNIFCLSMQPSLCLFTCSGSFLSLRICARCTLSLLFMIRHVTTPWTQQVVSLVSLTHAWRSFTHMKGQ</sequence>
<accession>A0A1W0E551</accession>
<comment type="caution">
    <text evidence="2">The sequence shown here is derived from an EMBL/GenBank/DDBJ whole genome shotgun (WGS) entry which is preliminary data.</text>
</comment>
<feature type="signal peptide" evidence="1">
    <location>
        <begin position="1"/>
        <end position="26"/>
    </location>
</feature>
<dbReference type="EMBL" id="MNPJ01000020">
    <property type="protein sequence ID" value="OQS54356.1"/>
    <property type="molecule type" value="Genomic_DNA"/>
</dbReference>
<reference evidence="2 3" key="1">
    <citation type="journal article" date="2017" name="Environ. Microbiol.">
        <title>Decay of the glycolytic pathway and adaptation to intranuclear parasitism within Enterocytozoonidae microsporidia.</title>
        <authorList>
            <person name="Wiredu Boakye D."/>
            <person name="Jaroenlak P."/>
            <person name="Prachumwat A."/>
            <person name="Williams T.A."/>
            <person name="Bateman K.S."/>
            <person name="Itsathitphaisarn O."/>
            <person name="Sritunyalucksana K."/>
            <person name="Paszkiewicz K.H."/>
            <person name="Moore K.A."/>
            <person name="Stentiford G.D."/>
            <person name="Williams B.A."/>
        </authorList>
    </citation>
    <scope>NUCLEOTIDE SEQUENCE [LARGE SCALE GENOMIC DNA]</scope>
    <source>
        <strain evidence="2 3">TH1</strain>
    </source>
</reference>
<evidence type="ECO:0000313" key="2">
    <source>
        <dbReference type="EMBL" id="OQS54356.1"/>
    </source>
</evidence>
<gene>
    <name evidence="2" type="ORF">EHP00_2129</name>
</gene>
<protein>
    <recommendedName>
        <fullName evidence="4">Secreted protein</fullName>
    </recommendedName>
</protein>